<dbReference type="GO" id="GO:0003676">
    <property type="term" value="F:nucleic acid binding"/>
    <property type="evidence" value="ECO:0007669"/>
    <property type="project" value="InterPro"/>
</dbReference>
<dbReference type="PROSITE" id="PS50158">
    <property type="entry name" value="ZF_CCHC"/>
    <property type="match status" value="2"/>
</dbReference>
<comment type="caution">
    <text evidence="4">The sequence shown here is derived from an EMBL/GenBank/DDBJ whole genome shotgun (WGS) entry which is preliminary data.</text>
</comment>
<dbReference type="Pfam" id="PF00098">
    <property type="entry name" value="zf-CCHC"/>
    <property type="match status" value="2"/>
</dbReference>
<evidence type="ECO:0000259" key="3">
    <source>
        <dbReference type="PROSITE" id="PS50158"/>
    </source>
</evidence>
<name>A0AA38T4Z4_9ASTR</name>
<protein>
    <recommendedName>
        <fullName evidence="3">CCHC-type domain-containing protein</fullName>
    </recommendedName>
</protein>
<keyword evidence="1" id="KW-0479">Metal-binding</keyword>
<feature type="region of interest" description="Disordered" evidence="2">
    <location>
        <begin position="1"/>
        <end position="27"/>
    </location>
</feature>
<evidence type="ECO:0000313" key="4">
    <source>
        <dbReference type="EMBL" id="KAJ9554444.1"/>
    </source>
</evidence>
<dbReference type="SMART" id="SM00343">
    <property type="entry name" value="ZnF_C2HC"/>
    <property type="match status" value="2"/>
</dbReference>
<dbReference type="InterPro" id="IPR001878">
    <property type="entry name" value="Znf_CCHC"/>
</dbReference>
<dbReference type="InterPro" id="IPR036875">
    <property type="entry name" value="Znf_CCHC_sf"/>
</dbReference>
<evidence type="ECO:0000256" key="1">
    <source>
        <dbReference type="PROSITE-ProRule" id="PRU00047"/>
    </source>
</evidence>
<feature type="compositionally biased region" description="Basic and acidic residues" evidence="2">
    <location>
        <begin position="1"/>
        <end position="24"/>
    </location>
</feature>
<keyword evidence="1" id="KW-0863">Zinc-finger</keyword>
<keyword evidence="5" id="KW-1185">Reference proteome</keyword>
<accession>A0AA38T4Z4</accession>
<feature type="domain" description="CCHC-type" evidence="3">
    <location>
        <begin position="53"/>
        <end position="66"/>
    </location>
</feature>
<dbReference type="SUPFAM" id="SSF57756">
    <property type="entry name" value="Retrovirus zinc finger-like domains"/>
    <property type="match status" value="1"/>
</dbReference>
<feature type="domain" description="CCHC-type" evidence="3">
    <location>
        <begin position="72"/>
        <end position="87"/>
    </location>
</feature>
<dbReference type="Gene3D" id="4.10.60.10">
    <property type="entry name" value="Zinc finger, CCHC-type"/>
    <property type="match status" value="2"/>
</dbReference>
<sequence>MGEKRKWDGPATDPRKGRFSRTDSRGGLNLSVKPCGKCQKVHQGECRSGPPTCFRCGQPGYLSRDCTTRRACYQCGSPDHFKTECPQLKRGGAPTPRDQAMAVKDDGKAASALARSRAFRMTAVVHPQQ</sequence>
<dbReference type="EMBL" id="JARYMX010000004">
    <property type="protein sequence ID" value="KAJ9554444.1"/>
    <property type="molecule type" value="Genomic_DNA"/>
</dbReference>
<dbReference type="GO" id="GO:0008270">
    <property type="term" value="F:zinc ion binding"/>
    <property type="evidence" value="ECO:0007669"/>
    <property type="project" value="UniProtKB-KW"/>
</dbReference>
<organism evidence="4 5">
    <name type="scientific">Centaurea solstitialis</name>
    <name type="common">yellow star-thistle</name>
    <dbReference type="NCBI Taxonomy" id="347529"/>
    <lineage>
        <taxon>Eukaryota</taxon>
        <taxon>Viridiplantae</taxon>
        <taxon>Streptophyta</taxon>
        <taxon>Embryophyta</taxon>
        <taxon>Tracheophyta</taxon>
        <taxon>Spermatophyta</taxon>
        <taxon>Magnoliopsida</taxon>
        <taxon>eudicotyledons</taxon>
        <taxon>Gunneridae</taxon>
        <taxon>Pentapetalae</taxon>
        <taxon>asterids</taxon>
        <taxon>campanulids</taxon>
        <taxon>Asterales</taxon>
        <taxon>Asteraceae</taxon>
        <taxon>Carduoideae</taxon>
        <taxon>Cardueae</taxon>
        <taxon>Centaureinae</taxon>
        <taxon>Centaurea</taxon>
    </lineage>
</organism>
<dbReference type="Proteomes" id="UP001172457">
    <property type="component" value="Chromosome 4"/>
</dbReference>
<proteinExistence type="predicted"/>
<gene>
    <name evidence="4" type="ORF">OSB04_018489</name>
</gene>
<dbReference type="AlphaFoldDB" id="A0AA38T4Z4"/>
<reference evidence="4" key="1">
    <citation type="submission" date="2023-03" db="EMBL/GenBank/DDBJ databases">
        <title>Chromosome-scale reference genome and RAD-based genetic map of yellow starthistle (Centaurea solstitialis) reveal putative structural variation and QTLs associated with invader traits.</title>
        <authorList>
            <person name="Reatini B."/>
            <person name="Cang F.A."/>
            <person name="Jiang Q."/>
            <person name="Mckibben M.T.W."/>
            <person name="Barker M.S."/>
            <person name="Rieseberg L.H."/>
            <person name="Dlugosch K.M."/>
        </authorList>
    </citation>
    <scope>NUCLEOTIDE SEQUENCE</scope>
    <source>
        <strain evidence="4">CAN-66</strain>
        <tissue evidence="4">Leaf</tissue>
    </source>
</reference>
<keyword evidence="1" id="KW-0862">Zinc</keyword>
<evidence type="ECO:0000256" key="2">
    <source>
        <dbReference type="SAM" id="MobiDB-lite"/>
    </source>
</evidence>
<evidence type="ECO:0000313" key="5">
    <source>
        <dbReference type="Proteomes" id="UP001172457"/>
    </source>
</evidence>